<dbReference type="AlphaFoldDB" id="A0A2V1D711"/>
<gene>
    <name evidence="2" type="ORF">DM02DRAFT_661574</name>
</gene>
<evidence type="ECO:0000256" key="1">
    <source>
        <dbReference type="SAM" id="Phobius"/>
    </source>
</evidence>
<feature type="transmembrane region" description="Helical" evidence="1">
    <location>
        <begin position="62"/>
        <end position="79"/>
    </location>
</feature>
<feature type="transmembrane region" description="Helical" evidence="1">
    <location>
        <begin position="33"/>
        <end position="55"/>
    </location>
</feature>
<dbReference type="PANTHER" id="PTHR35394:SF5">
    <property type="entry name" value="DUF3176 DOMAIN-CONTAINING PROTEIN"/>
    <property type="match status" value="1"/>
</dbReference>
<keyword evidence="1" id="KW-0472">Membrane</keyword>
<reference evidence="2 3" key="1">
    <citation type="journal article" date="2018" name="Sci. Rep.">
        <title>Comparative genomics provides insights into the lifestyle and reveals functional heterogeneity of dark septate endophytic fungi.</title>
        <authorList>
            <person name="Knapp D.G."/>
            <person name="Nemeth J.B."/>
            <person name="Barry K."/>
            <person name="Hainaut M."/>
            <person name="Henrissat B."/>
            <person name="Johnson J."/>
            <person name="Kuo A."/>
            <person name="Lim J.H.P."/>
            <person name="Lipzen A."/>
            <person name="Nolan M."/>
            <person name="Ohm R.A."/>
            <person name="Tamas L."/>
            <person name="Grigoriev I.V."/>
            <person name="Spatafora J.W."/>
            <person name="Nagy L.G."/>
            <person name="Kovacs G.M."/>
        </authorList>
    </citation>
    <scope>NUCLEOTIDE SEQUENCE [LARGE SCALE GENOMIC DNA]</scope>
    <source>
        <strain evidence="2 3">DSE2036</strain>
    </source>
</reference>
<name>A0A2V1D711_9PLEO</name>
<accession>A0A2V1D711</accession>
<proteinExistence type="predicted"/>
<sequence length="613" mass="68526">MLRKEIIFLESSVTSAYMMGTWKNPCVFFSDTWALELSLLLLSWTALFTTVGLLLRYDQKPIFTWLDISLNAVISMLGIVFKSSLTFVLSSCLGQWTYISLSSPRRQHLSVFITYDDASRGPLGSLLLLWRTRLSSWAAIGAFTVIISFFLDPFLQQIISLSETQTAAIEHPPTVPYVTHYDKGASWKTKYKVNNGTNPPLEQFYVESRPDFCMQAAIFSGLSGPRVRPVHVRCPTAVCQWEPFKTLAVCSTFANVTSEISKRTVSWPWKSNHLQDYDYPLVTGSEEKKGLKDGTLVDYYQLPHGLYIEAAKQNSIRMVTKSTLNRTRTISFQDNSAMLWSIVVLQDTAAPKGADDQAEPVHRFIAYEISLSMCIKEVTSRSINGTLYESMKDIDSTILKGGNPKDGEAPHENSGKLALYVEDVSEDLEFEGGITITQQSLKAIAKALETTFAGNLMPSSAANGFYRMKNNDSESIRYDPLSMERIYNSLDPKALFENVAESMTNNLRSNDAHGSLAKGTQEIIVYQIRWVWISLPATALFGGTVSLFLAMCMTRKYRAPLWKSCALAMMKCGAQSAATFDDCEDVSAMEEVAEKTFIRISKVESKSTTPNHS</sequence>
<dbReference type="PANTHER" id="PTHR35394">
    <property type="entry name" value="DUF3176 DOMAIN-CONTAINING PROTEIN"/>
    <property type="match status" value="1"/>
</dbReference>
<dbReference type="InterPro" id="IPR021514">
    <property type="entry name" value="DUF3176"/>
</dbReference>
<feature type="transmembrane region" description="Helical" evidence="1">
    <location>
        <begin position="530"/>
        <end position="553"/>
    </location>
</feature>
<keyword evidence="1" id="KW-0812">Transmembrane</keyword>
<organism evidence="2 3">
    <name type="scientific">Periconia macrospinosa</name>
    <dbReference type="NCBI Taxonomy" id="97972"/>
    <lineage>
        <taxon>Eukaryota</taxon>
        <taxon>Fungi</taxon>
        <taxon>Dikarya</taxon>
        <taxon>Ascomycota</taxon>
        <taxon>Pezizomycotina</taxon>
        <taxon>Dothideomycetes</taxon>
        <taxon>Pleosporomycetidae</taxon>
        <taxon>Pleosporales</taxon>
        <taxon>Massarineae</taxon>
        <taxon>Periconiaceae</taxon>
        <taxon>Periconia</taxon>
    </lineage>
</organism>
<dbReference type="Proteomes" id="UP000244855">
    <property type="component" value="Unassembled WGS sequence"/>
</dbReference>
<dbReference type="EMBL" id="KZ805564">
    <property type="protein sequence ID" value="PVH93841.1"/>
    <property type="molecule type" value="Genomic_DNA"/>
</dbReference>
<protein>
    <submittedName>
        <fullName evidence="2">Uncharacterized protein</fullName>
    </submittedName>
</protein>
<evidence type="ECO:0000313" key="3">
    <source>
        <dbReference type="Proteomes" id="UP000244855"/>
    </source>
</evidence>
<keyword evidence="1" id="KW-1133">Transmembrane helix</keyword>
<dbReference type="OrthoDB" id="5376804at2759"/>
<evidence type="ECO:0000313" key="2">
    <source>
        <dbReference type="EMBL" id="PVH93841.1"/>
    </source>
</evidence>
<dbReference type="Pfam" id="PF11374">
    <property type="entry name" value="DUF3176"/>
    <property type="match status" value="1"/>
</dbReference>
<dbReference type="STRING" id="97972.A0A2V1D711"/>
<keyword evidence="3" id="KW-1185">Reference proteome</keyword>